<dbReference type="SUPFAM" id="SSF55811">
    <property type="entry name" value="Nudix"/>
    <property type="match status" value="1"/>
</dbReference>
<dbReference type="AlphaFoldDB" id="A0A919MJ83"/>
<comment type="caution">
    <text evidence="8">The sequence shown here is derived from an EMBL/GenBank/DDBJ whole genome shotgun (WGS) entry which is preliminary data.</text>
</comment>
<name>A0A919MJ83_9ACTN</name>
<dbReference type="PRINTS" id="PR00502">
    <property type="entry name" value="NUDIXFAMILY"/>
</dbReference>
<evidence type="ECO:0000313" key="8">
    <source>
        <dbReference type="EMBL" id="GIE09887.1"/>
    </source>
</evidence>
<evidence type="ECO:0000256" key="5">
    <source>
        <dbReference type="RuleBase" id="RU003476"/>
    </source>
</evidence>
<comment type="similarity">
    <text evidence="2 5">Belongs to the Nudix hydrolase family.</text>
</comment>
<dbReference type="InterPro" id="IPR015797">
    <property type="entry name" value="NUDIX_hydrolase-like_dom_sf"/>
</dbReference>
<comment type="cofactor">
    <cofactor evidence="1">
        <name>Mg(2+)</name>
        <dbReference type="ChEBI" id="CHEBI:18420"/>
    </cofactor>
</comment>
<dbReference type="Pfam" id="PF00293">
    <property type="entry name" value="NUDIX"/>
    <property type="match status" value="1"/>
</dbReference>
<evidence type="ECO:0000256" key="1">
    <source>
        <dbReference type="ARBA" id="ARBA00001946"/>
    </source>
</evidence>
<dbReference type="PANTHER" id="PTHR43046">
    <property type="entry name" value="GDP-MANNOSE MANNOSYL HYDROLASE"/>
    <property type="match status" value="1"/>
</dbReference>
<dbReference type="InterPro" id="IPR000086">
    <property type="entry name" value="NUDIX_hydrolase_dom"/>
</dbReference>
<proteinExistence type="inferred from homology"/>
<evidence type="ECO:0000259" key="7">
    <source>
        <dbReference type="PROSITE" id="PS51462"/>
    </source>
</evidence>
<gene>
    <name evidence="8" type="ORF">Afe05nite_17270</name>
</gene>
<organism evidence="8 9">
    <name type="scientific">Paractinoplanes ferrugineus</name>
    <dbReference type="NCBI Taxonomy" id="113564"/>
    <lineage>
        <taxon>Bacteria</taxon>
        <taxon>Bacillati</taxon>
        <taxon>Actinomycetota</taxon>
        <taxon>Actinomycetes</taxon>
        <taxon>Micromonosporales</taxon>
        <taxon>Micromonosporaceae</taxon>
        <taxon>Paractinoplanes</taxon>
    </lineage>
</organism>
<evidence type="ECO:0000256" key="4">
    <source>
        <dbReference type="ARBA" id="ARBA00022842"/>
    </source>
</evidence>
<feature type="compositionally biased region" description="Basic and acidic residues" evidence="6">
    <location>
        <begin position="134"/>
        <end position="148"/>
    </location>
</feature>
<evidence type="ECO:0000256" key="2">
    <source>
        <dbReference type="ARBA" id="ARBA00005582"/>
    </source>
</evidence>
<dbReference type="PROSITE" id="PS51462">
    <property type="entry name" value="NUDIX"/>
    <property type="match status" value="1"/>
</dbReference>
<dbReference type="RefSeq" id="WP_239117656.1">
    <property type="nucleotide sequence ID" value="NZ_BAAABP010000007.1"/>
</dbReference>
<dbReference type="Gene3D" id="3.90.79.10">
    <property type="entry name" value="Nucleoside Triphosphate Pyrophosphohydrolase"/>
    <property type="match status" value="1"/>
</dbReference>
<keyword evidence="3 5" id="KW-0378">Hydrolase</keyword>
<dbReference type="InterPro" id="IPR020084">
    <property type="entry name" value="NUDIX_hydrolase_CS"/>
</dbReference>
<feature type="domain" description="Nudix hydrolase" evidence="7">
    <location>
        <begin position="1"/>
        <end position="130"/>
    </location>
</feature>
<evidence type="ECO:0000256" key="6">
    <source>
        <dbReference type="SAM" id="MobiDB-lite"/>
    </source>
</evidence>
<dbReference type="InterPro" id="IPR020476">
    <property type="entry name" value="Nudix_hydrolase"/>
</dbReference>
<protein>
    <submittedName>
        <fullName evidence="8">NUDIX hydrolase</fullName>
    </submittedName>
</protein>
<feature type="region of interest" description="Disordered" evidence="6">
    <location>
        <begin position="133"/>
        <end position="155"/>
    </location>
</feature>
<dbReference type="EMBL" id="BOMM01000012">
    <property type="protein sequence ID" value="GIE09887.1"/>
    <property type="molecule type" value="Genomic_DNA"/>
</dbReference>
<evidence type="ECO:0000256" key="3">
    <source>
        <dbReference type="ARBA" id="ARBA00022801"/>
    </source>
</evidence>
<evidence type="ECO:0000313" key="9">
    <source>
        <dbReference type="Proteomes" id="UP000598174"/>
    </source>
</evidence>
<dbReference type="GO" id="GO:0016787">
    <property type="term" value="F:hydrolase activity"/>
    <property type="evidence" value="ECO:0007669"/>
    <property type="project" value="UniProtKB-KW"/>
</dbReference>
<keyword evidence="4" id="KW-0460">Magnesium</keyword>
<dbReference type="CDD" id="cd18876">
    <property type="entry name" value="NUDIX_Hydrolase"/>
    <property type="match status" value="1"/>
</dbReference>
<reference evidence="8" key="1">
    <citation type="submission" date="2021-01" db="EMBL/GenBank/DDBJ databases">
        <title>Whole genome shotgun sequence of Actinoplanes ferrugineus NBRC 15555.</title>
        <authorList>
            <person name="Komaki H."/>
            <person name="Tamura T."/>
        </authorList>
    </citation>
    <scope>NUCLEOTIDE SEQUENCE</scope>
    <source>
        <strain evidence="8">NBRC 15555</strain>
    </source>
</reference>
<dbReference type="Proteomes" id="UP000598174">
    <property type="component" value="Unassembled WGS sequence"/>
</dbReference>
<dbReference type="PANTHER" id="PTHR43046:SF12">
    <property type="entry name" value="GDP-MANNOSE MANNOSYL HYDROLASE"/>
    <property type="match status" value="1"/>
</dbReference>
<keyword evidence="9" id="KW-1185">Reference proteome</keyword>
<sequence length="155" mass="17092">MNLLVAAGAVFRDAGGRIMMVRTSYKDAWEIPGGMVEDGETPSAACEREVREELGLEISVGQALIVDWAPHPTQGDKLLFVFDGGTLTEAQHSQIEFLDGEILEYAYVEPARLTDYTLDRLAHRLQAVIPGRTRYLENGRPPEADPRPRSPGTTP</sequence>
<dbReference type="PROSITE" id="PS00893">
    <property type="entry name" value="NUDIX_BOX"/>
    <property type="match status" value="1"/>
</dbReference>
<accession>A0A919MJ83</accession>